<dbReference type="InterPro" id="IPR001841">
    <property type="entry name" value="Znf_RING"/>
</dbReference>
<evidence type="ECO:0000256" key="9">
    <source>
        <dbReference type="ARBA" id="ARBA00023242"/>
    </source>
</evidence>
<accession>A0A504XTP7</accession>
<dbReference type="VEuPathDB" id="TriTrypDB:LdCL_160011600"/>
<keyword evidence="5" id="KW-0479">Metal-binding</keyword>
<evidence type="ECO:0000256" key="1">
    <source>
        <dbReference type="ARBA" id="ARBA00004123"/>
    </source>
</evidence>
<evidence type="ECO:0000256" key="6">
    <source>
        <dbReference type="ARBA" id="ARBA00022771"/>
    </source>
</evidence>
<dbReference type="PANTHER" id="PTHR11210">
    <property type="entry name" value="RING BOX"/>
    <property type="match status" value="1"/>
</dbReference>
<name>A0A504XTP7_LEIDO</name>
<dbReference type="InterPro" id="IPR013083">
    <property type="entry name" value="Znf_RING/FYVE/PHD"/>
</dbReference>
<dbReference type="EMBL" id="RHLC01000028">
    <property type="protein sequence ID" value="TPP51175.1"/>
    <property type="molecule type" value="Genomic_DNA"/>
</dbReference>
<evidence type="ECO:0000256" key="7">
    <source>
        <dbReference type="ARBA" id="ARBA00022786"/>
    </source>
</evidence>
<dbReference type="VEuPathDB" id="TriTrypDB:LdBPK_160650.1"/>
<dbReference type="GO" id="GO:0005737">
    <property type="term" value="C:cytoplasm"/>
    <property type="evidence" value="ECO:0007669"/>
    <property type="project" value="UniProtKB-SubCell"/>
</dbReference>
<keyword evidence="4" id="KW-0963">Cytoplasm</keyword>
<evidence type="ECO:0000256" key="5">
    <source>
        <dbReference type="ARBA" id="ARBA00022723"/>
    </source>
</evidence>
<dbReference type="Pfam" id="PF12678">
    <property type="entry name" value="zf-rbx1"/>
    <property type="match status" value="1"/>
</dbReference>
<keyword evidence="6 10" id="KW-0863">Zinc-finger</keyword>
<dbReference type="VEuPathDB" id="TriTrypDB:LDHU3_16.0780"/>
<sequence length="123" mass="13583">MSERETPELPIHRVLAGAMASPPTATGSSPADADFIIPIETRYLYVTARSVPRETLLMTGDCPICKSALGQPCLKCTSSMDECPVAVGVCGHIFHQHCLEQWLQGTCPLCRNQWQQERIIQQN</sequence>
<evidence type="ECO:0000256" key="3">
    <source>
        <dbReference type="ARBA" id="ARBA00004906"/>
    </source>
</evidence>
<dbReference type="GO" id="GO:0008270">
    <property type="term" value="F:zinc ion binding"/>
    <property type="evidence" value="ECO:0007669"/>
    <property type="project" value="UniProtKB-KW"/>
</dbReference>
<evidence type="ECO:0000256" key="8">
    <source>
        <dbReference type="ARBA" id="ARBA00022833"/>
    </source>
</evidence>
<proteinExistence type="predicted"/>
<protein>
    <submittedName>
        <fullName evidence="12">RING-H2 zinc finger family protein</fullName>
    </submittedName>
</protein>
<comment type="pathway">
    <text evidence="3">Protein modification; protein ubiquitination.</text>
</comment>
<comment type="caution">
    <text evidence="12">The sequence shown here is derived from an EMBL/GenBank/DDBJ whole genome shotgun (WGS) entry which is preliminary data.</text>
</comment>
<dbReference type="SMART" id="SM00184">
    <property type="entry name" value="RING"/>
    <property type="match status" value="1"/>
</dbReference>
<feature type="domain" description="RING-type" evidence="11">
    <location>
        <begin position="73"/>
        <end position="111"/>
    </location>
</feature>
<dbReference type="GO" id="GO:0005634">
    <property type="term" value="C:nucleus"/>
    <property type="evidence" value="ECO:0007669"/>
    <property type="project" value="UniProtKB-SubCell"/>
</dbReference>
<dbReference type="SUPFAM" id="SSF57850">
    <property type="entry name" value="RING/U-box"/>
    <property type="match status" value="1"/>
</dbReference>
<evidence type="ECO:0000256" key="4">
    <source>
        <dbReference type="ARBA" id="ARBA00022490"/>
    </source>
</evidence>
<dbReference type="Gene3D" id="3.30.40.10">
    <property type="entry name" value="Zinc/RING finger domain, C3HC4 (zinc finger)"/>
    <property type="match status" value="1"/>
</dbReference>
<reference evidence="13" key="1">
    <citation type="submission" date="2019-02" db="EMBL/GenBank/DDBJ databases">
        <title>FDA dAtabase for Regulatory Grade micrObial Sequences (FDA-ARGOS): Supporting development and validation of Infectious Disease Dx tests.</title>
        <authorList>
            <person name="Duncan R."/>
            <person name="Fisher C."/>
            <person name="Tallon L."/>
            <person name="Sadzewicz L."/>
            <person name="Sengamalay N."/>
            <person name="Ott S."/>
            <person name="Godinez A."/>
            <person name="Nagaraj S."/>
            <person name="Vavikolanu K."/>
            <person name="Nadendla S."/>
            <person name="Aluvathingal J."/>
            <person name="Sichtig H."/>
        </authorList>
    </citation>
    <scope>NUCLEOTIDE SEQUENCE [LARGE SCALE GENOMIC DNA]</scope>
    <source>
        <strain evidence="13">FDAARGOS_361</strain>
    </source>
</reference>
<evidence type="ECO:0000256" key="10">
    <source>
        <dbReference type="PROSITE-ProRule" id="PRU00175"/>
    </source>
</evidence>
<evidence type="ECO:0000313" key="13">
    <source>
        <dbReference type="Proteomes" id="UP000318447"/>
    </source>
</evidence>
<organism evidence="12 13">
    <name type="scientific">Leishmania donovani</name>
    <dbReference type="NCBI Taxonomy" id="5661"/>
    <lineage>
        <taxon>Eukaryota</taxon>
        <taxon>Discoba</taxon>
        <taxon>Euglenozoa</taxon>
        <taxon>Kinetoplastea</taxon>
        <taxon>Metakinetoplastina</taxon>
        <taxon>Trypanosomatida</taxon>
        <taxon>Trypanosomatidae</taxon>
        <taxon>Leishmaniinae</taxon>
        <taxon>Leishmania</taxon>
    </lineage>
</organism>
<keyword evidence="9" id="KW-0539">Nucleus</keyword>
<dbReference type="FunFam" id="3.30.40.10:FF:000999">
    <property type="entry name" value="RING-H2_zinc_finger/Ring_finger_domain/Anaphase-promoting_complex_subunit_11_RING-H2_finger/Zinc_finger"/>
    <property type="match status" value="1"/>
</dbReference>
<dbReference type="PROSITE" id="PS50089">
    <property type="entry name" value="ZF_RING_2"/>
    <property type="match status" value="1"/>
</dbReference>
<evidence type="ECO:0000313" key="12">
    <source>
        <dbReference type="EMBL" id="TPP51175.1"/>
    </source>
</evidence>
<dbReference type="AlphaFoldDB" id="A0A504XTP7"/>
<evidence type="ECO:0000259" key="11">
    <source>
        <dbReference type="PROSITE" id="PS50089"/>
    </source>
</evidence>
<dbReference type="InterPro" id="IPR051031">
    <property type="entry name" value="RING-box_E3_Ubiquitin_Ligase"/>
</dbReference>
<dbReference type="Proteomes" id="UP000318447">
    <property type="component" value="Unassembled WGS sequence"/>
</dbReference>
<comment type="subcellular location">
    <subcellularLocation>
        <location evidence="2">Cytoplasm</location>
    </subcellularLocation>
    <subcellularLocation>
        <location evidence="1">Nucleus</location>
    </subcellularLocation>
</comment>
<keyword evidence="8" id="KW-0862">Zinc</keyword>
<keyword evidence="7" id="KW-0833">Ubl conjugation pathway</keyword>
<dbReference type="InterPro" id="IPR024766">
    <property type="entry name" value="Znf_RING_H2"/>
</dbReference>
<gene>
    <name evidence="12" type="ORF">CGC21_25035</name>
</gene>
<evidence type="ECO:0000256" key="2">
    <source>
        <dbReference type="ARBA" id="ARBA00004496"/>
    </source>
</evidence>